<feature type="compositionally biased region" description="Low complexity" evidence="1">
    <location>
        <begin position="17"/>
        <end position="37"/>
    </location>
</feature>
<sequence length="191" mass="20899">MNSCDSESLPEESRGDNQSLTSQSSRNSNKSRNRTTLQSSKVGNAYHIVLQSSESRENTSTTTHVRPKTTPTEPADNPRHTLVEMKKLTEHRSNHVRPESHDTSTNIPDLHEVGKEQPGVTTGDTKQPCEKQRLTTSTATSDLHKGEGPQVEPTCTSDTPLGQGTTPTSATTNGTKERVIETTVRCQHLTP</sequence>
<dbReference type="EMBL" id="NMUH01010675">
    <property type="protein sequence ID" value="MQM21162.1"/>
    <property type="molecule type" value="Genomic_DNA"/>
</dbReference>
<feature type="compositionally biased region" description="Low complexity" evidence="1">
    <location>
        <begin position="162"/>
        <end position="174"/>
    </location>
</feature>
<feature type="region of interest" description="Disordered" evidence="1">
    <location>
        <begin position="1"/>
        <end position="175"/>
    </location>
</feature>
<reference evidence="2" key="1">
    <citation type="submission" date="2017-07" db="EMBL/GenBank/DDBJ databases">
        <title>Taro Niue Genome Assembly and Annotation.</title>
        <authorList>
            <person name="Atibalentja N."/>
            <person name="Keating K."/>
            <person name="Fields C.J."/>
        </authorList>
    </citation>
    <scope>NUCLEOTIDE SEQUENCE</scope>
    <source>
        <strain evidence="2">Niue_2</strain>
        <tissue evidence="2">Leaf</tissue>
    </source>
</reference>
<evidence type="ECO:0000313" key="3">
    <source>
        <dbReference type="Proteomes" id="UP000652761"/>
    </source>
</evidence>
<feature type="compositionally biased region" description="Basic and acidic residues" evidence="1">
    <location>
        <begin position="76"/>
        <end position="102"/>
    </location>
</feature>
<proteinExistence type="predicted"/>
<comment type="caution">
    <text evidence="2">The sequence shown here is derived from an EMBL/GenBank/DDBJ whole genome shotgun (WGS) entry which is preliminary data.</text>
</comment>
<evidence type="ECO:0000256" key="1">
    <source>
        <dbReference type="SAM" id="MobiDB-lite"/>
    </source>
</evidence>
<dbReference type="AlphaFoldDB" id="A0A843XPS2"/>
<organism evidence="2 3">
    <name type="scientific">Colocasia esculenta</name>
    <name type="common">Wild taro</name>
    <name type="synonym">Arum esculentum</name>
    <dbReference type="NCBI Taxonomy" id="4460"/>
    <lineage>
        <taxon>Eukaryota</taxon>
        <taxon>Viridiplantae</taxon>
        <taxon>Streptophyta</taxon>
        <taxon>Embryophyta</taxon>
        <taxon>Tracheophyta</taxon>
        <taxon>Spermatophyta</taxon>
        <taxon>Magnoliopsida</taxon>
        <taxon>Liliopsida</taxon>
        <taxon>Araceae</taxon>
        <taxon>Aroideae</taxon>
        <taxon>Colocasieae</taxon>
        <taxon>Colocasia</taxon>
    </lineage>
</organism>
<keyword evidence="3" id="KW-1185">Reference proteome</keyword>
<evidence type="ECO:0000313" key="2">
    <source>
        <dbReference type="EMBL" id="MQM21162.1"/>
    </source>
</evidence>
<gene>
    <name evidence="2" type="ORF">Taro_054197</name>
</gene>
<dbReference type="Proteomes" id="UP000652761">
    <property type="component" value="Unassembled WGS sequence"/>
</dbReference>
<protein>
    <submittedName>
        <fullName evidence="2">Uncharacterized protein</fullName>
    </submittedName>
</protein>
<accession>A0A843XPS2</accession>
<feature type="compositionally biased region" description="Low complexity" evidence="1">
    <location>
        <begin position="58"/>
        <end position="72"/>
    </location>
</feature>
<name>A0A843XPS2_COLES</name>